<dbReference type="GO" id="GO:0015093">
    <property type="term" value="F:ferrous iron transmembrane transporter activity"/>
    <property type="evidence" value="ECO:0007669"/>
    <property type="project" value="UniProtKB-UniRule"/>
</dbReference>
<feature type="transmembrane region" description="Helical" evidence="17">
    <location>
        <begin position="541"/>
        <end position="558"/>
    </location>
</feature>
<dbReference type="NCBIfam" id="TIGR00231">
    <property type="entry name" value="small_GTP"/>
    <property type="match status" value="1"/>
</dbReference>
<dbReference type="RefSeq" id="WP_154441338.1">
    <property type="nucleotide sequence ID" value="NZ_JAHLPJ010000001.1"/>
</dbReference>
<evidence type="ECO:0000256" key="7">
    <source>
        <dbReference type="ARBA" id="ARBA00022692"/>
    </source>
</evidence>
<dbReference type="Gene3D" id="3.40.50.300">
    <property type="entry name" value="P-loop containing nucleotide triphosphate hydrolases"/>
    <property type="match status" value="1"/>
</dbReference>
<evidence type="ECO:0000256" key="9">
    <source>
        <dbReference type="ARBA" id="ARBA00022989"/>
    </source>
</evidence>
<dbReference type="CDD" id="cd01879">
    <property type="entry name" value="FeoB"/>
    <property type="match status" value="1"/>
</dbReference>
<gene>
    <name evidence="19" type="primary">feoB</name>
    <name evidence="19" type="ORF">FYJ83_13430</name>
</gene>
<dbReference type="InterPro" id="IPR027417">
    <property type="entry name" value="P-loop_NTPase"/>
</dbReference>
<dbReference type="InterPro" id="IPR005225">
    <property type="entry name" value="Small_GTP-bd"/>
</dbReference>
<dbReference type="GO" id="GO:0046872">
    <property type="term" value="F:metal ion binding"/>
    <property type="evidence" value="ECO:0007669"/>
    <property type="project" value="UniProtKB-KW"/>
</dbReference>
<evidence type="ECO:0000256" key="3">
    <source>
        <dbReference type="ARBA" id="ARBA00022448"/>
    </source>
</evidence>
<comment type="subcellular location">
    <subcellularLocation>
        <location evidence="2">Cell inner membrane</location>
        <topology evidence="2">Multi-pass membrane protein</topology>
    </subcellularLocation>
    <subcellularLocation>
        <location evidence="17">Cell membrane</location>
        <topology evidence="17">Multi-pass membrane protein</topology>
    </subcellularLocation>
</comment>
<keyword evidence="20" id="KW-1185">Reference proteome</keyword>
<keyword evidence="8 15" id="KW-0547">Nucleotide-binding</keyword>
<evidence type="ECO:0000256" key="6">
    <source>
        <dbReference type="ARBA" id="ARBA00022519"/>
    </source>
</evidence>
<feature type="binding site" evidence="16">
    <location>
        <position position="22"/>
    </location>
    <ligand>
        <name>Mg(2+)</name>
        <dbReference type="ChEBI" id="CHEBI:18420"/>
        <label>1</label>
    </ligand>
</feature>
<dbReference type="EMBL" id="VUNQ01000033">
    <property type="protein sequence ID" value="MSU02458.1"/>
    <property type="molecule type" value="Genomic_DNA"/>
</dbReference>
<feature type="binding site" evidence="16">
    <location>
        <position position="20"/>
    </location>
    <ligand>
        <name>Mg(2+)</name>
        <dbReference type="ChEBI" id="CHEBI:18420"/>
        <label>2</label>
    </ligand>
</feature>
<keyword evidence="13 17" id="KW-0472">Membrane</keyword>
<evidence type="ECO:0000256" key="8">
    <source>
        <dbReference type="ARBA" id="ARBA00022741"/>
    </source>
</evidence>
<reference evidence="19 20" key="1">
    <citation type="submission" date="2019-09" db="EMBL/GenBank/DDBJ databases">
        <title>In-depth cultivation of the pig gut microbiome towards novel bacterial diversity and tailored functional studies.</title>
        <authorList>
            <person name="Wylensek D."/>
            <person name="Hitch T.C.A."/>
            <person name="Clavel T."/>
        </authorList>
    </citation>
    <scope>NUCLEOTIDE SEQUENCE [LARGE SCALE GENOMIC DNA]</scope>
    <source>
        <strain evidence="19 20">WCA3-693-APC-4?</strain>
    </source>
</reference>
<dbReference type="Pfam" id="PF07670">
    <property type="entry name" value="Gate"/>
    <property type="match status" value="2"/>
</dbReference>
<feature type="binding site" evidence="15">
    <location>
        <begin position="33"/>
        <end position="37"/>
    </location>
    <ligand>
        <name>GTP</name>
        <dbReference type="ChEBI" id="CHEBI:37565"/>
        <label>1</label>
    </ligand>
</feature>
<comment type="similarity">
    <text evidence="17">Belongs to the TRAFAC class TrmE-Era-EngA-EngB-Septin-like GTPase superfamily. FeoB GTPase (TC 9.A.8) family.</text>
</comment>
<dbReference type="InterPro" id="IPR011642">
    <property type="entry name" value="Gate_dom"/>
</dbReference>
<accession>A0A6N7Y1U8</accession>
<evidence type="ECO:0000256" key="1">
    <source>
        <dbReference type="ARBA" id="ARBA00003926"/>
    </source>
</evidence>
<dbReference type="Gene3D" id="1.10.287.1770">
    <property type="match status" value="1"/>
</dbReference>
<evidence type="ECO:0000256" key="2">
    <source>
        <dbReference type="ARBA" id="ARBA00004429"/>
    </source>
</evidence>
<dbReference type="FunFam" id="3.40.50.300:FF:000426">
    <property type="entry name" value="Ferrous iron transport protein B"/>
    <property type="match status" value="1"/>
</dbReference>
<dbReference type="PRINTS" id="PR00326">
    <property type="entry name" value="GTP1OBG"/>
</dbReference>
<keyword evidence="7 17" id="KW-0812">Transmembrane</keyword>
<dbReference type="InterPro" id="IPR050860">
    <property type="entry name" value="FeoB_GTPase"/>
</dbReference>
<feature type="binding site" evidence="16">
    <location>
        <position position="23"/>
    </location>
    <ligand>
        <name>Mg(2+)</name>
        <dbReference type="ChEBI" id="CHEBI:18420"/>
        <label>2</label>
    </ligand>
</feature>
<feature type="transmembrane region" description="Helical" evidence="17">
    <location>
        <begin position="636"/>
        <end position="658"/>
    </location>
</feature>
<dbReference type="Pfam" id="PF07664">
    <property type="entry name" value="FeoB_C"/>
    <property type="match status" value="1"/>
</dbReference>
<feature type="binding site" evidence="15">
    <location>
        <begin position="143"/>
        <end position="145"/>
    </location>
    <ligand>
        <name>GTP</name>
        <dbReference type="ChEBI" id="CHEBI:37565"/>
        <label>1</label>
    </ligand>
</feature>
<feature type="transmembrane region" description="Helical" evidence="17">
    <location>
        <begin position="279"/>
        <end position="299"/>
    </location>
</feature>
<feature type="transmembrane region" description="Helical" evidence="17">
    <location>
        <begin position="508"/>
        <end position="529"/>
    </location>
</feature>
<evidence type="ECO:0000256" key="14">
    <source>
        <dbReference type="NCBIfam" id="TIGR00437"/>
    </source>
</evidence>
<dbReference type="Pfam" id="PF02421">
    <property type="entry name" value="FeoB_N"/>
    <property type="match status" value="1"/>
</dbReference>
<evidence type="ECO:0000256" key="17">
    <source>
        <dbReference type="RuleBase" id="RU362098"/>
    </source>
</evidence>
<dbReference type="PANTHER" id="PTHR43185:SF1">
    <property type="entry name" value="FE(2+) TRANSPORTER FEOB"/>
    <property type="match status" value="1"/>
</dbReference>
<feature type="binding site" evidence="16">
    <location>
        <position position="19"/>
    </location>
    <ligand>
        <name>Mg(2+)</name>
        <dbReference type="ChEBI" id="CHEBI:18420"/>
        <label>2</label>
    </ligand>
</feature>
<evidence type="ECO:0000256" key="4">
    <source>
        <dbReference type="ARBA" id="ARBA00022475"/>
    </source>
</evidence>
<dbReference type="PROSITE" id="PS51711">
    <property type="entry name" value="G_FEOB"/>
    <property type="match status" value="1"/>
</dbReference>
<sequence length="664" mass="73803">MNTIALVGNPNSGKTTLFNALTGSNQHVGNWPGVTVEKKEGKFKYKGNQYNVVDLPGTYSLGAYSEDEVVARDYILKGNPDIVINVVDATNIERNLYLTTQLMEMGVKVIIALNMMDEAKQKNIEINLDKLSKELGVPIIPTVAAKSQGLDLLIDKSIDSIKKEKYSNKSFSYGKDIDSEINEIEKILDNLDLQYPKKWIAVKLLEGDKEIYSLLSKKASQPIKDRLIDIEEKSSEYELEIVDKRYEFIGNIVNQSIKKPSEERETVTDKIDKIVTHKYLGIPIFALIMFLVFQLTFVIGQDLLGGYVADAIESMGEFVVSLLENINSPEWIISFLSEGIFGGVGAVFEFVPLIMVLYFFLGILEDTGYMARAAYIMDGFMRRLGLHGKSFISMIIGFGCNVPGIMSTRTLDNKKDRMIALLINPFMSCGARLPIYLVFIAAFFPSHGGIVLFTLYALGIIMALIMGKIFSKTLFKGESSHFIMELPPYRLPIFKYVLKDMWSKVWDFLHRAGTIIFFVVSILWVLSVLPFGVEPYSQESILGRIGTILSPIFIPAGFGTWQATVSLFAGIAAKEAVVAILGMVYAGVSEGTALVSAIQNVFTPLTAVSFMVMVLLYTPCAAVIGTVKHETKSIKWAAFMAIYPFVMGWILSVIVYQVGSLLGF</sequence>
<evidence type="ECO:0000313" key="20">
    <source>
        <dbReference type="Proteomes" id="UP000469523"/>
    </source>
</evidence>
<dbReference type="InterPro" id="IPR006073">
    <property type="entry name" value="GTP-bd"/>
</dbReference>
<keyword evidence="10 17" id="KW-0408">Iron</keyword>
<keyword evidence="6" id="KW-0997">Cell inner membrane</keyword>
<dbReference type="GO" id="GO:0005525">
    <property type="term" value="F:GTP binding"/>
    <property type="evidence" value="ECO:0007669"/>
    <property type="project" value="UniProtKB-KW"/>
</dbReference>
<feature type="binding site" evidence="15">
    <location>
        <begin position="114"/>
        <end position="117"/>
    </location>
    <ligand>
        <name>GTP</name>
        <dbReference type="ChEBI" id="CHEBI:37565"/>
        <label>1</label>
    </ligand>
</feature>
<dbReference type="PANTHER" id="PTHR43185">
    <property type="entry name" value="FERROUS IRON TRANSPORT PROTEIN B"/>
    <property type="match status" value="1"/>
</dbReference>
<feature type="transmembrane region" description="Helical" evidence="17">
    <location>
        <begin position="340"/>
        <end position="364"/>
    </location>
</feature>
<dbReference type="InterPro" id="IPR011640">
    <property type="entry name" value="Fe2_transport_prot_B_C"/>
</dbReference>
<feature type="transmembrane region" description="Helical" evidence="17">
    <location>
        <begin position="450"/>
        <end position="470"/>
    </location>
</feature>
<feature type="transmembrane region" description="Helical" evidence="17">
    <location>
        <begin position="384"/>
        <end position="406"/>
    </location>
</feature>
<feature type="domain" description="FeoB-type G" evidence="18">
    <location>
        <begin position="1"/>
        <end position="163"/>
    </location>
</feature>
<dbReference type="SUPFAM" id="SSF52540">
    <property type="entry name" value="P-loop containing nucleoside triphosphate hydrolases"/>
    <property type="match status" value="1"/>
</dbReference>
<feature type="transmembrane region" description="Helical" evidence="17">
    <location>
        <begin position="418"/>
        <end position="444"/>
    </location>
</feature>
<keyword evidence="16" id="KW-0460">Magnesium</keyword>
<keyword evidence="16" id="KW-0479">Metal-binding</keyword>
<dbReference type="InterPro" id="IPR041069">
    <property type="entry name" value="FeoB_Cyto"/>
</dbReference>
<feature type="binding site" evidence="15">
    <location>
        <begin position="54"/>
        <end position="57"/>
    </location>
    <ligand>
        <name>GTP</name>
        <dbReference type="ChEBI" id="CHEBI:37565"/>
        <label>1</label>
    </ligand>
</feature>
<evidence type="ECO:0000256" key="13">
    <source>
        <dbReference type="ARBA" id="ARBA00023136"/>
    </source>
</evidence>
<protein>
    <recommendedName>
        <fullName evidence="14 17">Ferrous iron transport protein B</fullName>
    </recommendedName>
</protein>
<dbReference type="GO" id="GO:0005886">
    <property type="term" value="C:plasma membrane"/>
    <property type="evidence" value="ECO:0007669"/>
    <property type="project" value="UniProtKB-SubCell"/>
</dbReference>
<dbReference type="InterPro" id="IPR003373">
    <property type="entry name" value="Fe2_transport_prot-B"/>
</dbReference>
<dbReference type="InterPro" id="IPR030389">
    <property type="entry name" value="G_FEOB_dom"/>
</dbReference>
<evidence type="ECO:0000256" key="15">
    <source>
        <dbReference type="PIRSR" id="PIRSR603373-1"/>
    </source>
</evidence>
<dbReference type="Proteomes" id="UP000469523">
    <property type="component" value="Unassembled WGS sequence"/>
</dbReference>
<evidence type="ECO:0000256" key="11">
    <source>
        <dbReference type="ARBA" id="ARBA00023065"/>
    </source>
</evidence>
<proteinExistence type="inferred from homology"/>
<name>A0A6N7Y1U8_9FIRM</name>
<keyword evidence="4" id="KW-1003">Cell membrane</keyword>
<keyword evidence="3 17" id="KW-0813">Transport</keyword>
<evidence type="ECO:0000256" key="10">
    <source>
        <dbReference type="ARBA" id="ARBA00023004"/>
    </source>
</evidence>
<organism evidence="19 20">
    <name type="scientific">Tissierella pigra</name>
    <dbReference type="NCBI Taxonomy" id="2607614"/>
    <lineage>
        <taxon>Bacteria</taxon>
        <taxon>Bacillati</taxon>
        <taxon>Bacillota</taxon>
        <taxon>Tissierellia</taxon>
        <taxon>Tissierellales</taxon>
        <taxon>Tissierellaceae</taxon>
        <taxon>Tissierella</taxon>
    </lineage>
</organism>
<evidence type="ECO:0000256" key="12">
    <source>
        <dbReference type="ARBA" id="ARBA00023134"/>
    </source>
</evidence>
<keyword evidence="11" id="KW-0406">Ion transport</keyword>
<dbReference type="NCBIfam" id="TIGR00437">
    <property type="entry name" value="feoB"/>
    <property type="match status" value="1"/>
</dbReference>
<keyword evidence="12 15" id="KW-0342">GTP-binding</keyword>
<evidence type="ECO:0000259" key="18">
    <source>
        <dbReference type="PROSITE" id="PS51711"/>
    </source>
</evidence>
<evidence type="ECO:0000256" key="5">
    <source>
        <dbReference type="ARBA" id="ARBA00022496"/>
    </source>
</evidence>
<comment type="caution">
    <text evidence="19">The sequence shown here is derived from an EMBL/GenBank/DDBJ whole genome shotgun (WGS) entry which is preliminary data.</text>
</comment>
<comment type="function">
    <text evidence="1 17">Probable transporter of a GTP-driven Fe(2+) uptake system.</text>
</comment>
<evidence type="ECO:0000313" key="19">
    <source>
        <dbReference type="EMBL" id="MSU02458.1"/>
    </source>
</evidence>
<keyword evidence="5 17" id="KW-0410">Iron transport</keyword>
<dbReference type="Pfam" id="PF17910">
    <property type="entry name" value="FeoB_Cyto"/>
    <property type="match status" value="1"/>
</dbReference>
<evidence type="ECO:0000256" key="16">
    <source>
        <dbReference type="PIRSR" id="PIRSR603373-2"/>
    </source>
</evidence>
<feature type="transmembrane region" description="Helical" evidence="17">
    <location>
        <begin position="605"/>
        <end position="624"/>
    </location>
</feature>
<keyword evidence="9 17" id="KW-1133">Transmembrane helix</keyword>
<dbReference type="AlphaFoldDB" id="A0A6N7Y1U8"/>
<feature type="binding site" evidence="15">
    <location>
        <begin position="8"/>
        <end position="15"/>
    </location>
    <ligand>
        <name>GTP</name>
        <dbReference type="ChEBI" id="CHEBI:37565"/>
        <label>1</label>
    </ligand>
</feature>